<reference evidence="4" key="1">
    <citation type="submission" date="2016-10" db="EMBL/GenBank/DDBJ databases">
        <authorList>
            <person name="Varghese N."/>
            <person name="Submissions S."/>
        </authorList>
    </citation>
    <scope>NUCLEOTIDE SEQUENCE [LARGE SCALE GENOMIC DNA]</scope>
    <source>
        <strain evidence="4">CGMCC 1.7736</strain>
    </source>
</reference>
<feature type="transmembrane region" description="Helical" evidence="2">
    <location>
        <begin position="136"/>
        <end position="154"/>
    </location>
</feature>
<organism evidence="3 4">
    <name type="scientific">Halogeometricum rufum</name>
    <dbReference type="NCBI Taxonomy" id="553469"/>
    <lineage>
        <taxon>Archaea</taxon>
        <taxon>Methanobacteriati</taxon>
        <taxon>Methanobacteriota</taxon>
        <taxon>Stenosarchaea group</taxon>
        <taxon>Halobacteria</taxon>
        <taxon>Halobacteriales</taxon>
        <taxon>Haloferacaceae</taxon>
        <taxon>Halogeometricum</taxon>
    </lineage>
</organism>
<keyword evidence="4" id="KW-1185">Reference proteome</keyword>
<protein>
    <submittedName>
        <fullName evidence="3">Uncharacterized protein</fullName>
    </submittedName>
</protein>
<evidence type="ECO:0000256" key="1">
    <source>
        <dbReference type="SAM" id="MobiDB-lite"/>
    </source>
</evidence>
<keyword evidence="2" id="KW-1133">Transmembrane helix</keyword>
<dbReference type="AlphaFoldDB" id="A0A1I6FX68"/>
<dbReference type="OrthoDB" id="313482at2157"/>
<feature type="region of interest" description="Disordered" evidence="1">
    <location>
        <begin position="1"/>
        <end position="24"/>
    </location>
</feature>
<sequence>MDLDSDTVDSRPNGDAGPDDATPTADRLARTTLDAATWGVVLALLGAALLGVVGLVVGNGLVGFKRGLFVFGFLAMGGSLLALRPRRPWNRGGGRDGDAGRDESAERSDPPADAASGPPTLLPDSLAPDPAHRASWGLRLFFGGIWALVGSYVLETVFEVVPV</sequence>
<dbReference type="STRING" id="553469.SAMN04487947_0172"/>
<proteinExistence type="predicted"/>
<dbReference type="EMBL" id="FOYT01000001">
    <property type="protein sequence ID" value="SFR34496.1"/>
    <property type="molecule type" value="Genomic_DNA"/>
</dbReference>
<dbReference type="Pfam" id="PF24432">
    <property type="entry name" value="DUF7555"/>
    <property type="match status" value="1"/>
</dbReference>
<feature type="transmembrane region" description="Helical" evidence="2">
    <location>
        <begin position="35"/>
        <end position="57"/>
    </location>
</feature>
<evidence type="ECO:0000313" key="3">
    <source>
        <dbReference type="EMBL" id="SFR34496.1"/>
    </source>
</evidence>
<feature type="region of interest" description="Disordered" evidence="1">
    <location>
        <begin position="87"/>
        <end position="124"/>
    </location>
</feature>
<name>A0A1I6FX68_9EURY</name>
<evidence type="ECO:0000256" key="2">
    <source>
        <dbReference type="SAM" id="Phobius"/>
    </source>
</evidence>
<dbReference type="Proteomes" id="UP000198531">
    <property type="component" value="Unassembled WGS sequence"/>
</dbReference>
<gene>
    <name evidence="3" type="ORF">SAMN04487947_0172</name>
</gene>
<keyword evidence="2" id="KW-0472">Membrane</keyword>
<dbReference type="InterPro" id="IPR055977">
    <property type="entry name" value="DUF7555"/>
</dbReference>
<evidence type="ECO:0000313" key="4">
    <source>
        <dbReference type="Proteomes" id="UP000198531"/>
    </source>
</evidence>
<dbReference type="RefSeq" id="WP_089803856.1">
    <property type="nucleotide sequence ID" value="NZ_FOYT01000001.1"/>
</dbReference>
<feature type="transmembrane region" description="Helical" evidence="2">
    <location>
        <begin position="63"/>
        <end position="83"/>
    </location>
</feature>
<feature type="compositionally biased region" description="Basic and acidic residues" evidence="1">
    <location>
        <begin position="93"/>
        <end position="110"/>
    </location>
</feature>
<keyword evidence="2" id="KW-0812">Transmembrane</keyword>
<accession>A0A1I6FX68</accession>
<feature type="compositionally biased region" description="Low complexity" evidence="1">
    <location>
        <begin position="14"/>
        <end position="24"/>
    </location>
</feature>